<reference evidence="14 15" key="1">
    <citation type="submission" date="2019-01" db="EMBL/GenBank/DDBJ databases">
        <title>Draft genome sequences of Candidatus Mycoplasma haemohominis SWG34-3 identified from a patient with pyrexia, anemia and liver dysfunction.</title>
        <authorList>
            <person name="Sekizuka T."/>
            <person name="Hattori N."/>
            <person name="Katano H."/>
            <person name="Takuma T."/>
            <person name="Ito T."/>
            <person name="Arai N."/>
            <person name="Yanai R."/>
            <person name="Ishii S."/>
            <person name="Miura Y."/>
            <person name="Tokunaga T."/>
            <person name="Watanabe H."/>
            <person name="Nomura N."/>
            <person name="Eguchi J."/>
            <person name="Arai T."/>
            <person name="Hasegawa H."/>
            <person name="Nakamaki T."/>
            <person name="Wakita T."/>
            <person name="Niki Y."/>
            <person name="Kuroda M."/>
        </authorList>
    </citation>
    <scope>NUCLEOTIDE SEQUENCE [LARGE SCALE GENOMIC DNA]</scope>
    <source>
        <strain evidence="14">SWG34-3</strain>
    </source>
</reference>
<comment type="catalytic activity">
    <reaction evidence="10">
        <text>ATP + H2O = ADP + phosphate + H(+)</text>
        <dbReference type="Rhea" id="RHEA:13065"/>
        <dbReference type="ChEBI" id="CHEBI:15377"/>
        <dbReference type="ChEBI" id="CHEBI:15378"/>
        <dbReference type="ChEBI" id="CHEBI:30616"/>
        <dbReference type="ChEBI" id="CHEBI:43474"/>
        <dbReference type="ChEBI" id="CHEBI:456216"/>
        <dbReference type="EC" id="5.6.2.4"/>
    </reaction>
</comment>
<dbReference type="InterPro" id="IPR013986">
    <property type="entry name" value="DExx_box_DNA_helicase_dom_sf"/>
</dbReference>
<comment type="catalytic activity">
    <reaction evidence="8">
        <text>Couples ATP hydrolysis with the unwinding of duplex DNA by translocating in the 3'-5' direction.</text>
        <dbReference type="EC" id="5.6.2.4"/>
    </reaction>
</comment>
<dbReference type="SUPFAM" id="SSF52540">
    <property type="entry name" value="P-loop containing nucleoside triphosphate hydrolases"/>
    <property type="match status" value="1"/>
</dbReference>
<dbReference type="AlphaFoldDB" id="A0A478FS10"/>
<keyword evidence="2 11" id="KW-0547">Nucleotide-binding</keyword>
<proteinExistence type="inferred from homology"/>
<comment type="similarity">
    <text evidence="1">Belongs to the helicase family. UvrD subfamily.</text>
</comment>
<evidence type="ECO:0000256" key="5">
    <source>
        <dbReference type="ARBA" id="ARBA00022840"/>
    </source>
</evidence>
<evidence type="ECO:0000256" key="1">
    <source>
        <dbReference type="ARBA" id="ARBA00009922"/>
    </source>
</evidence>
<dbReference type="GO" id="GO:0000725">
    <property type="term" value="P:recombinational repair"/>
    <property type="evidence" value="ECO:0007669"/>
    <property type="project" value="TreeGrafter"/>
</dbReference>
<dbReference type="InterPro" id="IPR000212">
    <property type="entry name" value="DNA_helicase_UvrD/REP"/>
</dbReference>
<dbReference type="PROSITE" id="PS51217">
    <property type="entry name" value="UVRD_HELICASE_CTER"/>
    <property type="match status" value="1"/>
</dbReference>
<accession>A0A478FS10</accession>
<dbReference type="GO" id="GO:0005524">
    <property type="term" value="F:ATP binding"/>
    <property type="evidence" value="ECO:0007669"/>
    <property type="project" value="UniProtKB-UniRule"/>
</dbReference>
<evidence type="ECO:0000313" key="15">
    <source>
        <dbReference type="Proteomes" id="UP000324831"/>
    </source>
</evidence>
<dbReference type="GO" id="GO:0016887">
    <property type="term" value="F:ATP hydrolysis activity"/>
    <property type="evidence" value="ECO:0007669"/>
    <property type="project" value="RHEA"/>
</dbReference>
<feature type="domain" description="UvrD-like helicase ATP-binding" evidence="12">
    <location>
        <begin position="15"/>
        <end position="317"/>
    </location>
</feature>
<evidence type="ECO:0000256" key="10">
    <source>
        <dbReference type="ARBA" id="ARBA00048988"/>
    </source>
</evidence>
<dbReference type="InterPro" id="IPR014016">
    <property type="entry name" value="UvrD-like_ATP-bd"/>
</dbReference>
<dbReference type="EC" id="5.6.2.4" evidence="9"/>
<evidence type="ECO:0000256" key="8">
    <source>
        <dbReference type="ARBA" id="ARBA00034617"/>
    </source>
</evidence>
<dbReference type="PANTHER" id="PTHR11070:SF2">
    <property type="entry name" value="ATP-DEPENDENT DNA HELICASE SRS2"/>
    <property type="match status" value="1"/>
</dbReference>
<evidence type="ECO:0000313" key="14">
    <source>
        <dbReference type="EMBL" id="GCE63864.1"/>
    </source>
</evidence>
<dbReference type="Gene3D" id="3.40.50.300">
    <property type="entry name" value="P-loop containing nucleotide triphosphate hydrolases"/>
    <property type="match status" value="2"/>
</dbReference>
<dbReference type="Pfam" id="PF00580">
    <property type="entry name" value="UvrD-helicase"/>
    <property type="match status" value="1"/>
</dbReference>
<evidence type="ECO:0000259" key="12">
    <source>
        <dbReference type="PROSITE" id="PS51198"/>
    </source>
</evidence>
<sequence>MHQNNKSLKPYQNISGDTQQQIDAFQSPLTPTLVIAGAGTGKTLVLAKRFEYLVRTKNIDPTKILAITFSNTATKNMKNRIFKLLEDVPSIKEIQNKCHISTFHKFCMHLIEEEIGTIRKEKIYGENREKRLILEIVKQEEIPRGGLEDTRRVISELRWICKKNDKPIFTEEELSRVREEIIRPLTARKISNFLYNNILHLYKKYDQKLKELNAYTLDDILLVAYQLLKNPEAAKKWSNKFDAILCDEFQDIDDVQFEILKKLSEHNNNILCVGDPDQSIYEFRGAVPDIFNKFKKHFYSLGKEVNIRKLEMNFRSTPEILEISNKLISFNHKQDGLSKTLHASNPSLGIPVNLHLTNSNTWEEDWIIEKIIELNEKQKVPLKEIAILTRNKSHKGLIENKLLAKRIPYENKTSIHEFLNKEEIKDLISWLDIALINNNKILGKAMKRVINKPRRGIGVKTIEELFKNGWEVAVQEIMRFSIDKKIIAFRQICRKIQEIAKKPDSQVSPEQKIQTILKTCQIFEYYSGHPNKFDHLRSFLSGIIPNSKSIEEIKEKITRFNPRSLDGDDLIISTIHRVKGLEFDYVFLMRFDEDKLPSNISIDKTKKGGFNYVEEERRLAYVAMTRAKKGLFLSSSAKDSERGISRFLKDIKDLIHEIIEDESEENKYLEEEENETDDYETIDLLTEEESEFIEDDN</sequence>
<dbReference type="InterPro" id="IPR027417">
    <property type="entry name" value="P-loop_NTPase"/>
</dbReference>
<comment type="caution">
    <text evidence="14">The sequence shown here is derived from an EMBL/GenBank/DDBJ whole genome shotgun (WGS) entry which is preliminary data.</text>
</comment>
<dbReference type="CDD" id="cd17932">
    <property type="entry name" value="DEXQc_UvrD"/>
    <property type="match status" value="1"/>
</dbReference>
<evidence type="ECO:0000256" key="7">
    <source>
        <dbReference type="ARBA" id="ARBA00023235"/>
    </source>
</evidence>
<name>A0A478FS10_9MOLU</name>
<evidence type="ECO:0000256" key="2">
    <source>
        <dbReference type="ARBA" id="ARBA00022741"/>
    </source>
</evidence>
<feature type="binding site" evidence="11">
    <location>
        <begin position="36"/>
        <end position="43"/>
    </location>
    <ligand>
        <name>ATP</name>
        <dbReference type="ChEBI" id="CHEBI:30616"/>
    </ligand>
</feature>
<evidence type="ECO:0000256" key="3">
    <source>
        <dbReference type="ARBA" id="ARBA00022801"/>
    </source>
</evidence>
<dbReference type="GO" id="GO:0003677">
    <property type="term" value="F:DNA binding"/>
    <property type="evidence" value="ECO:0007669"/>
    <property type="project" value="UniProtKB-KW"/>
</dbReference>
<dbReference type="PANTHER" id="PTHR11070">
    <property type="entry name" value="UVRD / RECB / PCRA DNA HELICASE FAMILY MEMBER"/>
    <property type="match status" value="1"/>
</dbReference>
<dbReference type="InterPro" id="IPR014017">
    <property type="entry name" value="DNA_helicase_UvrD-like_C"/>
</dbReference>
<dbReference type="EMBL" id="BIMN01000005">
    <property type="protein sequence ID" value="GCE63864.1"/>
    <property type="molecule type" value="Genomic_DNA"/>
</dbReference>
<keyword evidence="5 11" id="KW-0067">ATP-binding</keyword>
<organism evidence="14 15">
    <name type="scientific">Candidatus Mycoplasma haematohominis</name>
    <dbReference type="NCBI Taxonomy" id="1494318"/>
    <lineage>
        <taxon>Bacteria</taxon>
        <taxon>Bacillati</taxon>
        <taxon>Mycoplasmatota</taxon>
        <taxon>Mollicutes</taxon>
        <taxon>Mycoplasmataceae</taxon>
        <taxon>Mycoplasma</taxon>
    </lineage>
</organism>
<evidence type="ECO:0000256" key="9">
    <source>
        <dbReference type="ARBA" id="ARBA00034808"/>
    </source>
</evidence>
<protein>
    <recommendedName>
        <fullName evidence="9">DNA 3'-5' helicase</fullName>
        <ecNumber evidence="9">5.6.2.4</ecNumber>
    </recommendedName>
</protein>
<evidence type="ECO:0000256" key="4">
    <source>
        <dbReference type="ARBA" id="ARBA00022806"/>
    </source>
</evidence>
<keyword evidence="7" id="KW-0413">Isomerase</keyword>
<dbReference type="Gene3D" id="1.10.486.10">
    <property type="entry name" value="PCRA, domain 4"/>
    <property type="match status" value="1"/>
</dbReference>
<feature type="domain" description="UvrD-like helicase C-terminal" evidence="13">
    <location>
        <begin position="318"/>
        <end position="580"/>
    </location>
</feature>
<dbReference type="GO" id="GO:0043138">
    <property type="term" value="F:3'-5' DNA helicase activity"/>
    <property type="evidence" value="ECO:0007669"/>
    <property type="project" value="UniProtKB-EC"/>
</dbReference>
<evidence type="ECO:0000256" key="11">
    <source>
        <dbReference type="PROSITE-ProRule" id="PRU00560"/>
    </source>
</evidence>
<keyword evidence="6" id="KW-0238">DNA-binding</keyword>
<evidence type="ECO:0000256" key="6">
    <source>
        <dbReference type="ARBA" id="ARBA00023125"/>
    </source>
</evidence>
<dbReference type="Gene3D" id="1.10.10.160">
    <property type="match status" value="1"/>
</dbReference>
<dbReference type="PROSITE" id="PS51198">
    <property type="entry name" value="UVRD_HELICASE_ATP_BIND"/>
    <property type="match status" value="1"/>
</dbReference>
<keyword evidence="4 11" id="KW-0347">Helicase</keyword>
<keyword evidence="3 11" id="KW-0378">Hydrolase</keyword>
<evidence type="ECO:0000259" key="13">
    <source>
        <dbReference type="PROSITE" id="PS51217"/>
    </source>
</evidence>
<dbReference type="Pfam" id="PF13361">
    <property type="entry name" value="UvrD_C"/>
    <property type="match status" value="2"/>
</dbReference>
<dbReference type="Proteomes" id="UP000324831">
    <property type="component" value="Unassembled WGS sequence"/>
</dbReference>
<gene>
    <name evidence="14" type="primary">pcrA</name>
    <name evidence="14" type="ORF">MHSWG343_08710</name>
</gene>